<organism evidence="1 2">
    <name type="scientific">Paracoccus benzoatiresistens</name>
    <dbReference type="NCBI Taxonomy" id="2997341"/>
    <lineage>
        <taxon>Bacteria</taxon>
        <taxon>Pseudomonadati</taxon>
        <taxon>Pseudomonadota</taxon>
        <taxon>Alphaproteobacteria</taxon>
        <taxon>Rhodobacterales</taxon>
        <taxon>Paracoccaceae</taxon>
        <taxon>Paracoccus</taxon>
    </lineage>
</organism>
<name>A0ABT4J8N2_9RHOB</name>
<evidence type="ECO:0000313" key="2">
    <source>
        <dbReference type="Proteomes" id="UP001149822"/>
    </source>
</evidence>
<dbReference type="EMBL" id="JAPTYD010000039">
    <property type="protein sequence ID" value="MCZ0963483.1"/>
    <property type="molecule type" value="Genomic_DNA"/>
</dbReference>
<dbReference type="RefSeq" id="WP_268943568.1">
    <property type="nucleotide sequence ID" value="NZ_JAPTYD010000039.1"/>
</dbReference>
<dbReference type="Proteomes" id="UP001149822">
    <property type="component" value="Unassembled WGS sequence"/>
</dbReference>
<evidence type="ECO:0008006" key="3">
    <source>
        <dbReference type="Google" id="ProtNLM"/>
    </source>
</evidence>
<evidence type="ECO:0000313" key="1">
    <source>
        <dbReference type="EMBL" id="MCZ0963483.1"/>
    </source>
</evidence>
<comment type="caution">
    <text evidence="1">The sequence shown here is derived from an EMBL/GenBank/DDBJ whole genome shotgun (WGS) entry which is preliminary data.</text>
</comment>
<sequence>MRAVDLAVGFFPDCGLAVRRLYLRDEQFRSICEDLLLAQVSLLRLESQTGFKTPEEIEDFRNVLQELKAELRAYLNAPDKV</sequence>
<gene>
    <name evidence="1" type="ORF">OU682_17905</name>
</gene>
<protein>
    <recommendedName>
        <fullName evidence="3">Four helix bundle protein</fullName>
    </recommendedName>
</protein>
<accession>A0ABT4J8N2</accession>
<reference evidence="1" key="1">
    <citation type="submission" date="2022-12" db="EMBL/GenBank/DDBJ databases">
        <title>Paracoccus sp. EF6 isolated from a lake water.</title>
        <authorList>
            <person name="Liu H."/>
        </authorList>
    </citation>
    <scope>NUCLEOTIDE SEQUENCE</scope>
    <source>
        <strain evidence="1">EF6</strain>
    </source>
</reference>
<proteinExistence type="predicted"/>
<keyword evidence="2" id="KW-1185">Reference proteome</keyword>